<evidence type="ECO:0000256" key="2">
    <source>
        <dbReference type="ARBA" id="ARBA00022532"/>
    </source>
</evidence>
<dbReference type="InterPro" id="IPR001236">
    <property type="entry name" value="Lactate/malate_DH_N"/>
</dbReference>
<reference evidence="6 7" key="1">
    <citation type="journal article" date="2022" name="Nat. Genet.">
        <title>Improved pea reference genome and pan-genome highlight genomic features and evolutionary characteristics.</title>
        <authorList>
            <person name="Yang T."/>
            <person name="Liu R."/>
            <person name="Luo Y."/>
            <person name="Hu S."/>
            <person name="Wang D."/>
            <person name="Wang C."/>
            <person name="Pandey M.K."/>
            <person name="Ge S."/>
            <person name="Xu Q."/>
            <person name="Li N."/>
            <person name="Li G."/>
            <person name="Huang Y."/>
            <person name="Saxena R.K."/>
            <person name="Ji Y."/>
            <person name="Li M."/>
            <person name="Yan X."/>
            <person name="He Y."/>
            <person name="Liu Y."/>
            <person name="Wang X."/>
            <person name="Xiang C."/>
            <person name="Varshney R.K."/>
            <person name="Ding H."/>
            <person name="Gao S."/>
            <person name="Zong X."/>
        </authorList>
    </citation>
    <scope>NUCLEOTIDE SEQUENCE [LARGE SCALE GENOMIC DNA]</scope>
    <source>
        <strain evidence="6 7">cv. Zhongwan 6</strain>
    </source>
</reference>
<feature type="domain" description="Lactate/malate dehydrogenase N-terminal" evidence="5">
    <location>
        <begin position="2"/>
        <end position="65"/>
    </location>
</feature>
<comment type="caution">
    <text evidence="6">The sequence shown here is derived from an EMBL/GenBank/DDBJ whole genome shotgun (WGS) entry which is preliminary data.</text>
</comment>
<keyword evidence="2" id="KW-0816">Tricarboxylic acid cycle</keyword>
<dbReference type="GO" id="GO:0005739">
    <property type="term" value="C:mitochondrion"/>
    <property type="evidence" value="ECO:0007669"/>
    <property type="project" value="TreeGrafter"/>
</dbReference>
<dbReference type="PANTHER" id="PTHR11540">
    <property type="entry name" value="MALATE AND LACTATE DEHYDROGENASE"/>
    <property type="match status" value="1"/>
</dbReference>
<name>A0A9D4X2Q7_PEA</name>
<keyword evidence="3" id="KW-0560">Oxidoreductase</keyword>
<evidence type="ECO:0000256" key="4">
    <source>
        <dbReference type="ARBA" id="ARBA00023027"/>
    </source>
</evidence>
<dbReference type="AlphaFoldDB" id="A0A9D4X2Q7"/>
<evidence type="ECO:0000256" key="3">
    <source>
        <dbReference type="ARBA" id="ARBA00023002"/>
    </source>
</evidence>
<gene>
    <name evidence="6" type="ORF">KIW84_057635</name>
</gene>
<dbReference type="InterPro" id="IPR036291">
    <property type="entry name" value="NAD(P)-bd_dom_sf"/>
</dbReference>
<dbReference type="SUPFAM" id="SSF51735">
    <property type="entry name" value="NAD(P)-binding Rossmann-fold domains"/>
    <property type="match status" value="1"/>
</dbReference>
<evidence type="ECO:0000256" key="1">
    <source>
        <dbReference type="ARBA" id="ARBA00012995"/>
    </source>
</evidence>
<dbReference type="EC" id="1.1.1.37" evidence="1"/>
<dbReference type="PANTHER" id="PTHR11540:SF16">
    <property type="entry name" value="MALATE DEHYDROGENASE, MITOCHONDRIAL"/>
    <property type="match status" value="1"/>
</dbReference>
<dbReference type="Gene3D" id="3.40.50.720">
    <property type="entry name" value="NAD(P)-binding Rossmann-like Domain"/>
    <property type="match status" value="1"/>
</dbReference>
<protein>
    <recommendedName>
        <fullName evidence="1">malate dehydrogenase</fullName>
        <ecNumber evidence="1">1.1.1.37</ecNumber>
    </recommendedName>
</protein>
<evidence type="ECO:0000313" key="6">
    <source>
        <dbReference type="EMBL" id="KAI5413081.1"/>
    </source>
</evidence>
<accession>A0A9D4X2Q7</accession>
<dbReference type="EMBL" id="JAMSHJ010000005">
    <property type="protein sequence ID" value="KAI5413081.1"/>
    <property type="molecule type" value="Genomic_DNA"/>
</dbReference>
<dbReference type="Pfam" id="PF00056">
    <property type="entry name" value="Ldh_1_N"/>
    <property type="match status" value="1"/>
</dbReference>
<evidence type="ECO:0000313" key="7">
    <source>
        <dbReference type="Proteomes" id="UP001058974"/>
    </source>
</evidence>
<evidence type="ECO:0000259" key="5">
    <source>
        <dbReference type="Pfam" id="PF00056"/>
    </source>
</evidence>
<keyword evidence="4" id="KW-0520">NAD</keyword>
<keyword evidence="7" id="KW-1185">Reference proteome</keyword>
<proteinExistence type="predicted"/>
<dbReference type="GO" id="GO:0030060">
    <property type="term" value="F:L-malate dehydrogenase (NAD+) activity"/>
    <property type="evidence" value="ECO:0007669"/>
    <property type="project" value="UniProtKB-EC"/>
</dbReference>
<dbReference type="Proteomes" id="UP001058974">
    <property type="component" value="Chromosome 5"/>
</dbReference>
<dbReference type="Gramene" id="Psat05G0763500-T1">
    <property type="protein sequence ID" value="KAI5413081.1"/>
    <property type="gene ID" value="KIW84_057635"/>
</dbReference>
<dbReference type="GO" id="GO:0006099">
    <property type="term" value="P:tricarboxylic acid cycle"/>
    <property type="evidence" value="ECO:0007669"/>
    <property type="project" value="UniProtKB-KW"/>
</dbReference>
<sequence length="320" mass="35550">MSPLVSDLHLYDIANVKGVAADISHCNTPSKVADFTGAAELANYLKGVDVVVIPAGVPRKPEMTRPKAKSKKKGGVVDFKKRKVKLGRRLPPPKNSTNTEVKSKAIILPEQSVAADKAGLAVNKKGLTLKELLQQTSHHNAKVRRDALMGIKDLFSTIQIKNPDPEAHKYFVEHIAKSWTSSQKLLNTWKFQNKPSFGSNILHRLRRSCLVQAQLTREFAILSPSLASDFKQILETAPRLLEEFMKMATTNLPNRSKKPNFIMQELDQWKEQISHPLNVANDYIREIPTYQLYATAAIADSVGVGKSSQCSIFHCSNTGN</sequence>
<organism evidence="6 7">
    <name type="scientific">Pisum sativum</name>
    <name type="common">Garden pea</name>
    <name type="synonym">Lathyrus oleraceus</name>
    <dbReference type="NCBI Taxonomy" id="3888"/>
    <lineage>
        <taxon>Eukaryota</taxon>
        <taxon>Viridiplantae</taxon>
        <taxon>Streptophyta</taxon>
        <taxon>Embryophyta</taxon>
        <taxon>Tracheophyta</taxon>
        <taxon>Spermatophyta</taxon>
        <taxon>Magnoliopsida</taxon>
        <taxon>eudicotyledons</taxon>
        <taxon>Gunneridae</taxon>
        <taxon>Pentapetalae</taxon>
        <taxon>rosids</taxon>
        <taxon>fabids</taxon>
        <taxon>Fabales</taxon>
        <taxon>Fabaceae</taxon>
        <taxon>Papilionoideae</taxon>
        <taxon>50 kb inversion clade</taxon>
        <taxon>NPAAA clade</taxon>
        <taxon>Hologalegina</taxon>
        <taxon>IRL clade</taxon>
        <taxon>Fabeae</taxon>
        <taxon>Lathyrus</taxon>
    </lineage>
</organism>